<dbReference type="InterPro" id="IPR036397">
    <property type="entry name" value="RNaseH_sf"/>
</dbReference>
<dbReference type="SUPFAM" id="SSF53098">
    <property type="entry name" value="Ribonuclease H-like"/>
    <property type="match status" value="1"/>
</dbReference>
<protein>
    <submittedName>
        <fullName evidence="2">Ribonuclease HI family protein</fullName>
    </submittedName>
</protein>
<dbReference type="Proteomes" id="UP000322454">
    <property type="component" value="Unassembled WGS sequence"/>
</dbReference>
<sequence length="150" mass="16753">MNLTVYTDGASRGNPGKSGAGIFIIDEDNKKTISLKQYLGILTNNEAEYKALIIALEYLVELTNTNERFNINFLSDSQLLVNQINGVYSVKSPNILPLYNKAKKIIANLNAVYSFKHILRTLNFKADKLANSAIDYNVEKLDIDEQTSSC</sequence>
<dbReference type="InterPro" id="IPR012337">
    <property type="entry name" value="RNaseH-like_sf"/>
</dbReference>
<dbReference type="PANTHER" id="PTHR46387">
    <property type="entry name" value="POLYNUCLEOTIDYL TRANSFERASE, RIBONUCLEASE H-LIKE SUPERFAMILY PROTEIN"/>
    <property type="match status" value="1"/>
</dbReference>
<dbReference type="EMBL" id="SHMQ01000007">
    <property type="protein sequence ID" value="RZV39699.1"/>
    <property type="molecule type" value="Genomic_DNA"/>
</dbReference>
<evidence type="ECO:0000313" key="3">
    <source>
        <dbReference type="Proteomes" id="UP000322454"/>
    </source>
</evidence>
<dbReference type="InterPro" id="IPR002156">
    <property type="entry name" value="RNaseH_domain"/>
</dbReference>
<feature type="domain" description="RNase H type-1" evidence="1">
    <location>
        <begin position="1"/>
        <end position="135"/>
    </location>
</feature>
<dbReference type="AlphaFoldDB" id="A0A520XES4"/>
<dbReference type="Gene3D" id="3.30.420.10">
    <property type="entry name" value="Ribonuclease H-like superfamily/Ribonuclease H"/>
    <property type="match status" value="1"/>
</dbReference>
<evidence type="ECO:0000259" key="1">
    <source>
        <dbReference type="PROSITE" id="PS50879"/>
    </source>
</evidence>
<organism evidence="2 3">
    <name type="scientific">Candidatus Acidulodesulfobacterium acidiphilum</name>
    <dbReference type="NCBI Taxonomy" id="2597224"/>
    <lineage>
        <taxon>Bacteria</taxon>
        <taxon>Deltaproteobacteria</taxon>
        <taxon>Candidatus Acidulodesulfobacterales</taxon>
        <taxon>Candidatus Acidulodesulfobacterium</taxon>
    </lineage>
</organism>
<reference evidence="2 3" key="1">
    <citation type="submission" date="2019-01" db="EMBL/GenBank/DDBJ databases">
        <title>Insights into ecological role of a new deltaproteobacterial order Candidatus Sinidesulfobacterales (Sva0485) by metagenomics and metatranscriptomics.</title>
        <authorList>
            <person name="Tan S."/>
            <person name="Liu J."/>
            <person name="Fang Y."/>
            <person name="Hedlund B."/>
            <person name="Lian Z.-H."/>
            <person name="Huang L.-Y."/>
            <person name="Li J.-T."/>
            <person name="Huang L.-N."/>
            <person name="Li W.-J."/>
            <person name="Jiang H.-C."/>
            <person name="Dong H.-L."/>
            <person name="Shu W.-S."/>
        </authorList>
    </citation>
    <scope>NUCLEOTIDE SEQUENCE [LARGE SCALE GENOMIC DNA]</scope>
    <source>
        <strain evidence="2">AP4</strain>
    </source>
</reference>
<proteinExistence type="predicted"/>
<gene>
    <name evidence="2" type="ORF">EVJ48_04100</name>
</gene>
<evidence type="ECO:0000313" key="2">
    <source>
        <dbReference type="EMBL" id="RZV39699.1"/>
    </source>
</evidence>
<dbReference type="GO" id="GO:0004523">
    <property type="term" value="F:RNA-DNA hybrid ribonuclease activity"/>
    <property type="evidence" value="ECO:0007669"/>
    <property type="project" value="InterPro"/>
</dbReference>
<accession>A0A520XES4</accession>
<dbReference type="PROSITE" id="PS50879">
    <property type="entry name" value="RNASE_H_1"/>
    <property type="match status" value="1"/>
</dbReference>
<comment type="caution">
    <text evidence="2">The sequence shown here is derived from an EMBL/GenBank/DDBJ whole genome shotgun (WGS) entry which is preliminary data.</text>
</comment>
<dbReference type="GO" id="GO:0003676">
    <property type="term" value="F:nucleic acid binding"/>
    <property type="evidence" value="ECO:0007669"/>
    <property type="project" value="InterPro"/>
</dbReference>
<name>A0A520XES4_9DELT</name>
<dbReference type="PANTHER" id="PTHR46387:SF2">
    <property type="entry name" value="RIBONUCLEASE HI"/>
    <property type="match status" value="1"/>
</dbReference>
<dbReference type="Pfam" id="PF13456">
    <property type="entry name" value="RVT_3"/>
    <property type="match status" value="1"/>
</dbReference>
<dbReference type="CDD" id="cd09279">
    <property type="entry name" value="RNase_HI_like"/>
    <property type="match status" value="1"/>
</dbReference>